<dbReference type="Proteomes" id="UP000199111">
    <property type="component" value="Unassembled WGS sequence"/>
</dbReference>
<evidence type="ECO:0008006" key="3">
    <source>
        <dbReference type="Google" id="ProtNLM"/>
    </source>
</evidence>
<name>A0A1I3SYT5_9ACTN</name>
<dbReference type="EMBL" id="FOQY01000010">
    <property type="protein sequence ID" value="SFJ63610.1"/>
    <property type="molecule type" value="Genomic_DNA"/>
</dbReference>
<accession>A0A1I3SYT5</accession>
<evidence type="ECO:0000313" key="1">
    <source>
        <dbReference type="EMBL" id="SFJ63610.1"/>
    </source>
</evidence>
<protein>
    <recommendedName>
        <fullName evidence="3">Transposase</fullName>
    </recommendedName>
</protein>
<evidence type="ECO:0000313" key="2">
    <source>
        <dbReference type="Proteomes" id="UP000199111"/>
    </source>
</evidence>
<dbReference type="AlphaFoldDB" id="A0A1I3SYT5"/>
<dbReference type="Gene3D" id="1.10.10.10">
    <property type="entry name" value="Winged helix-like DNA-binding domain superfamily/Winged helix DNA-binding domain"/>
    <property type="match status" value="1"/>
</dbReference>
<dbReference type="InterPro" id="IPR036388">
    <property type="entry name" value="WH-like_DNA-bd_sf"/>
</dbReference>
<keyword evidence="2" id="KW-1185">Reference proteome</keyword>
<reference evidence="2" key="1">
    <citation type="submission" date="2016-10" db="EMBL/GenBank/DDBJ databases">
        <authorList>
            <person name="Varghese N."/>
            <person name="Submissions S."/>
        </authorList>
    </citation>
    <scope>NUCLEOTIDE SEQUENCE [LARGE SCALE GENOMIC DNA]</scope>
    <source>
        <strain evidence="2">CGMCC 4.2126</strain>
    </source>
</reference>
<gene>
    <name evidence="1" type="ORF">SAMN05216275_110237</name>
</gene>
<proteinExistence type="predicted"/>
<organism evidence="1 2">
    <name type="scientific">Streptosporangium canum</name>
    <dbReference type="NCBI Taxonomy" id="324952"/>
    <lineage>
        <taxon>Bacteria</taxon>
        <taxon>Bacillati</taxon>
        <taxon>Actinomycetota</taxon>
        <taxon>Actinomycetes</taxon>
        <taxon>Streptosporangiales</taxon>
        <taxon>Streptosporangiaceae</taxon>
        <taxon>Streptosporangium</taxon>
    </lineage>
</organism>
<sequence length="81" mass="8940">MARKSPYSPELRQRAIRMVREVRPQYDNEMARRSGRCHQMQSRASALVRGPGRRVVAGAVTAADNRGGAVAESWRSGVLGC</sequence>